<dbReference type="SUPFAM" id="SSF52833">
    <property type="entry name" value="Thioredoxin-like"/>
    <property type="match status" value="1"/>
</dbReference>
<name>A0ABQ2BZM0_9FLAO</name>
<comment type="caution">
    <text evidence="6">The sequence shown here is derived from an EMBL/GenBank/DDBJ whole genome shotgun (WGS) entry which is preliminary data.</text>
</comment>
<evidence type="ECO:0000256" key="3">
    <source>
        <dbReference type="ARBA" id="ARBA00023157"/>
    </source>
</evidence>
<accession>A0ABQ2BZM0</accession>
<evidence type="ECO:0000256" key="2">
    <source>
        <dbReference type="ARBA" id="ARBA00022748"/>
    </source>
</evidence>
<feature type="domain" description="Thioredoxin" evidence="5">
    <location>
        <begin position="250"/>
        <end position="394"/>
    </location>
</feature>
<protein>
    <recommendedName>
        <fullName evidence="5">Thioredoxin domain-containing protein</fullName>
    </recommendedName>
</protein>
<dbReference type="Gene3D" id="3.40.30.10">
    <property type="entry name" value="Glutaredoxin"/>
    <property type="match status" value="1"/>
</dbReference>
<dbReference type="PANTHER" id="PTHR42852:SF6">
    <property type="entry name" value="THIOL:DISULFIDE INTERCHANGE PROTEIN DSBE"/>
    <property type="match status" value="1"/>
</dbReference>
<keyword evidence="4" id="KW-0676">Redox-active center</keyword>
<organism evidence="6 7">
    <name type="scientific">Winogradskyella haliclonae</name>
    <dbReference type="NCBI Taxonomy" id="2048558"/>
    <lineage>
        <taxon>Bacteria</taxon>
        <taxon>Pseudomonadati</taxon>
        <taxon>Bacteroidota</taxon>
        <taxon>Flavobacteriia</taxon>
        <taxon>Flavobacteriales</taxon>
        <taxon>Flavobacteriaceae</taxon>
        <taxon>Winogradskyella</taxon>
    </lineage>
</organism>
<dbReference type="Proteomes" id="UP000624701">
    <property type="component" value="Unassembled WGS sequence"/>
</dbReference>
<dbReference type="InterPro" id="IPR050553">
    <property type="entry name" value="Thioredoxin_ResA/DsbE_sf"/>
</dbReference>
<comment type="subcellular location">
    <subcellularLocation>
        <location evidence="1">Cell envelope</location>
    </subcellularLocation>
</comment>
<evidence type="ECO:0000313" key="6">
    <source>
        <dbReference type="EMBL" id="GGI56958.1"/>
    </source>
</evidence>
<evidence type="ECO:0000313" key="7">
    <source>
        <dbReference type="Proteomes" id="UP000624701"/>
    </source>
</evidence>
<keyword evidence="2" id="KW-0201">Cytochrome c-type biogenesis</keyword>
<keyword evidence="7" id="KW-1185">Reference proteome</keyword>
<keyword evidence="3" id="KW-1015">Disulfide bond</keyword>
<dbReference type="PROSITE" id="PS51257">
    <property type="entry name" value="PROKAR_LIPOPROTEIN"/>
    <property type="match status" value="1"/>
</dbReference>
<dbReference type="PANTHER" id="PTHR42852">
    <property type="entry name" value="THIOL:DISULFIDE INTERCHANGE PROTEIN DSBE"/>
    <property type="match status" value="1"/>
</dbReference>
<evidence type="ECO:0000259" key="5">
    <source>
        <dbReference type="PROSITE" id="PS51352"/>
    </source>
</evidence>
<dbReference type="InterPro" id="IPR013740">
    <property type="entry name" value="Redoxin"/>
</dbReference>
<dbReference type="InterPro" id="IPR036249">
    <property type="entry name" value="Thioredoxin-like_sf"/>
</dbReference>
<evidence type="ECO:0000256" key="1">
    <source>
        <dbReference type="ARBA" id="ARBA00004196"/>
    </source>
</evidence>
<proteinExistence type="predicted"/>
<gene>
    <name evidence="6" type="ORF">GCM10011444_12670</name>
</gene>
<sequence length="394" mass="45878">MLFNYKYSRSTSKSQIKYLSLLVLFISFFSCENEITNSKTLVEMNLEKSSYGKTWNTFTSKKSTFKVKTFIGGNIVSDVEKTISVKMHSFQKTVTKTNGIVTDIIITNNEGSSVVKFEKGDFFGINTMPKEPVRITPVIELKEKANDYVFKDTIWNDTPVYKLTKTTPNEDYVFDKESKYLIAYISDNRYGKSTITYSDYKEVDGYMLPFKEEVNIPSAGYKMEILYSDIEINPMFPKDFFTIDKSWASLGIGKSIPEFKLSFVQNDYQYISNKDLTDRITLIDFWATWCKPCIEEFPKIKKVYNKYKNKGFNVVSISIDKDRKRLENYLNKNPFPWEYSLHSEGEFKSDLAKRFQLVTLPKPILIDYKGKIIAMDADLRKGKLEDIIKEIFKD</sequence>
<dbReference type="PROSITE" id="PS51352">
    <property type="entry name" value="THIOREDOXIN_2"/>
    <property type="match status" value="1"/>
</dbReference>
<dbReference type="Pfam" id="PF08534">
    <property type="entry name" value="Redoxin"/>
    <property type="match status" value="1"/>
</dbReference>
<reference evidence="7" key="1">
    <citation type="journal article" date="2019" name="Int. J. Syst. Evol. Microbiol.">
        <title>The Global Catalogue of Microorganisms (GCM) 10K type strain sequencing project: providing services to taxonomists for standard genome sequencing and annotation.</title>
        <authorList>
            <consortium name="The Broad Institute Genomics Platform"/>
            <consortium name="The Broad Institute Genome Sequencing Center for Infectious Disease"/>
            <person name="Wu L."/>
            <person name="Ma J."/>
        </authorList>
    </citation>
    <scope>NUCLEOTIDE SEQUENCE [LARGE SCALE GENOMIC DNA]</scope>
    <source>
        <strain evidence="7">CCM 8681</strain>
    </source>
</reference>
<dbReference type="InterPro" id="IPR013766">
    <property type="entry name" value="Thioredoxin_domain"/>
</dbReference>
<dbReference type="EMBL" id="BMDQ01000001">
    <property type="protein sequence ID" value="GGI56958.1"/>
    <property type="molecule type" value="Genomic_DNA"/>
</dbReference>
<dbReference type="CDD" id="cd02966">
    <property type="entry name" value="TlpA_like_family"/>
    <property type="match status" value="1"/>
</dbReference>
<evidence type="ECO:0000256" key="4">
    <source>
        <dbReference type="ARBA" id="ARBA00023284"/>
    </source>
</evidence>